<feature type="coiled-coil region" evidence="1">
    <location>
        <begin position="551"/>
        <end position="585"/>
    </location>
</feature>
<reference evidence="2" key="1">
    <citation type="submission" date="2023-07" db="EMBL/GenBank/DDBJ databases">
        <title>Sorghum-associated microbial communities from plants grown in Nebraska, USA.</title>
        <authorList>
            <person name="Schachtman D."/>
        </authorList>
    </citation>
    <scope>NUCLEOTIDE SEQUENCE</scope>
    <source>
        <strain evidence="2">3432</strain>
    </source>
</reference>
<protein>
    <recommendedName>
        <fullName evidence="4">DNA-binding protein</fullName>
    </recommendedName>
</protein>
<sequence>MEFKLDDRIVDAAAKAPEVFIAASLGEGEEYNREPGIQLTKEQIISLRKYEVLGLSLPYRYNDVVAYLNYGAGDEGGLGLTARDFLRTFTMTYDHAKRWSPLRQEIMLTGTHLKLFAGKIIENGEGIVEVYEDSEVAKYLDEHDINTVEQYLQLKLKHPRLPDITLPSGDIPEIKYYLNAMLTDVKDCQAKAERVRLELDRFGIDLREKVLPEVKLRLKAVSENTYKQDIQVLQDEIDLRAAEIDELNKQYDQMVKDAIMAAATLNIGGLVLGIYQGVKAEQVRSKRKQLKEMQDIAIQKMASKSQTLSSLNRVRGDLQNLSAITIEAEVATQNLMLVWEALGLYISSSAAEVDKINDAVRLKTFIRNVRKVFKPWVEIRTSSDALLAVFAEAQREYEMGNLISRRMARMISAFKVSDYPAFDVAALRTCNSDVQGSSIRTQMLFQRHDYLPGVVERMTGLALVIDRTTYALRSRAQTTIYVLSRARDNLEEIQEDFESAHDENERHDISKEMEEELKGAFAKIIEETRDLKKIQIDLNTRYDKDASQQWMATLEQDRTFAETQKNKAEAKRVELDSQMKSISDAIALIERSGVEKIGKEAQLTVDNLTAMGMAPPQVQVTLLAMDMLKKMLSGMAETISYINMVAGYNRLQERARKLRSEAEAYAKDIALIQGKVELVQSLDALDSGRWDYVKEFVNIVSAFEQFSRAFELEKSQPVEERARAARTLIPGIISYLLPIRG</sequence>
<dbReference type="Proteomes" id="UP001252613">
    <property type="component" value="Unassembled WGS sequence"/>
</dbReference>
<proteinExistence type="predicted"/>
<dbReference type="NCBIfam" id="NF033927">
    <property type="entry name" value="alph_xenorhab_B"/>
    <property type="match status" value="1"/>
</dbReference>
<organism evidence="2 3">
    <name type="scientific">Pseudomonas brassicacearum</name>
    <dbReference type="NCBI Taxonomy" id="930166"/>
    <lineage>
        <taxon>Bacteria</taxon>
        <taxon>Pseudomonadati</taxon>
        <taxon>Pseudomonadota</taxon>
        <taxon>Gammaproteobacteria</taxon>
        <taxon>Pseudomonadales</taxon>
        <taxon>Pseudomonadaceae</taxon>
        <taxon>Pseudomonas</taxon>
    </lineage>
</organism>
<dbReference type="NCBIfam" id="NF033928">
    <property type="entry name" value="alph_xenorhab_A"/>
    <property type="match status" value="1"/>
</dbReference>
<name>A0AAW8M7I2_9PSED</name>
<comment type="caution">
    <text evidence="2">The sequence shown here is derived from an EMBL/GenBank/DDBJ whole genome shotgun (WGS) entry which is preliminary data.</text>
</comment>
<dbReference type="AlphaFoldDB" id="A0AAW8M7I2"/>
<evidence type="ECO:0000313" key="3">
    <source>
        <dbReference type="Proteomes" id="UP001252613"/>
    </source>
</evidence>
<evidence type="ECO:0008006" key="4">
    <source>
        <dbReference type="Google" id="ProtNLM"/>
    </source>
</evidence>
<dbReference type="RefSeq" id="WP_310357149.1">
    <property type="nucleotide sequence ID" value="NZ_JAVDVC010000002.1"/>
</dbReference>
<dbReference type="SUPFAM" id="SSF58100">
    <property type="entry name" value="Bacterial hemolysins"/>
    <property type="match status" value="1"/>
</dbReference>
<dbReference type="Gene3D" id="1.20.1170.10">
    <property type="match status" value="1"/>
</dbReference>
<evidence type="ECO:0000313" key="2">
    <source>
        <dbReference type="EMBL" id="MDR6957057.1"/>
    </source>
</evidence>
<keyword evidence="1" id="KW-0175">Coiled coil</keyword>
<dbReference type="CDD" id="cd22657">
    <property type="entry name" value="ClyA_XaxA-like"/>
    <property type="match status" value="1"/>
</dbReference>
<gene>
    <name evidence="2" type="ORF">J2W43_001033</name>
</gene>
<dbReference type="InterPro" id="IPR047760">
    <property type="entry name" value="XaxB-like"/>
</dbReference>
<dbReference type="EMBL" id="JAVDVC010000002">
    <property type="protein sequence ID" value="MDR6957057.1"/>
    <property type="molecule type" value="Genomic_DNA"/>
</dbReference>
<accession>A0AAW8M7I2</accession>
<evidence type="ECO:0000256" key="1">
    <source>
        <dbReference type="SAM" id="Coils"/>
    </source>
</evidence>